<dbReference type="SUPFAM" id="SSF49464">
    <property type="entry name" value="Carboxypeptidase regulatory domain-like"/>
    <property type="match status" value="1"/>
</dbReference>
<dbReference type="InterPro" id="IPR044023">
    <property type="entry name" value="Ig_7"/>
</dbReference>
<name>A0ABW9Z7B9_9FLAO</name>
<feature type="domain" description="Peptidase M14" evidence="4">
    <location>
        <begin position="122"/>
        <end position="419"/>
    </location>
</feature>
<keyword evidence="1" id="KW-0325">Glycoprotein</keyword>
<reference evidence="6" key="1">
    <citation type="submission" date="2020-01" db="EMBL/GenBank/DDBJ databases">
        <title>Sphingomonas sp. strain CSW-10.</title>
        <authorList>
            <person name="Chen W.-M."/>
        </authorList>
    </citation>
    <scope>NUCLEOTIDE SEQUENCE [LARGE SCALE GENOMIC DNA]</scope>
    <source>
        <strain evidence="6">NST-5</strain>
    </source>
</reference>
<dbReference type="PANTHER" id="PTHR11532:SF57">
    <property type="entry name" value="CARBOXYPEPTIDASE D, B"/>
    <property type="match status" value="1"/>
</dbReference>
<dbReference type="Proteomes" id="UP000798602">
    <property type="component" value="Unassembled WGS sequence"/>
</dbReference>
<comment type="caution">
    <text evidence="5">The sequence shown here is derived from an EMBL/GenBank/DDBJ whole genome shotgun (WGS) entry which is preliminary data.</text>
</comment>
<accession>A0ABW9Z7B9</accession>
<dbReference type="SUPFAM" id="SSF53187">
    <property type="entry name" value="Zn-dependent exopeptidases"/>
    <property type="match status" value="1"/>
</dbReference>
<evidence type="ECO:0000256" key="1">
    <source>
        <dbReference type="ARBA" id="ARBA00023180"/>
    </source>
</evidence>
<evidence type="ECO:0000259" key="4">
    <source>
        <dbReference type="PROSITE" id="PS52035"/>
    </source>
</evidence>
<dbReference type="SUPFAM" id="SSF81296">
    <property type="entry name" value="E set domains"/>
    <property type="match status" value="1"/>
</dbReference>
<dbReference type="Pfam" id="PF00246">
    <property type="entry name" value="Peptidase_M14"/>
    <property type="match status" value="1"/>
</dbReference>
<dbReference type="CDD" id="cd00102">
    <property type="entry name" value="IPT"/>
    <property type="match status" value="1"/>
</dbReference>
<dbReference type="SMART" id="SM00631">
    <property type="entry name" value="Zn_pept"/>
    <property type="match status" value="1"/>
</dbReference>
<dbReference type="CDD" id="cd18173">
    <property type="entry name" value="M14_CP_bacteria"/>
    <property type="match status" value="1"/>
</dbReference>
<dbReference type="Pfam" id="PF13620">
    <property type="entry name" value="CarboxypepD_reg"/>
    <property type="match status" value="1"/>
</dbReference>
<keyword evidence="6" id="KW-1185">Reference proteome</keyword>
<evidence type="ECO:0000313" key="6">
    <source>
        <dbReference type="Proteomes" id="UP000798602"/>
    </source>
</evidence>
<organism evidence="5 6">
    <name type="scientific">Flavobacterium ichthyis</name>
    <dbReference type="NCBI Taxonomy" id="2698827"/>
    <lineage>
        <taxon>Bacteria</taxon>
        <taxon>Pseudomonadati</taxon>
        <taxon>Bacteroidota</taxon>
        <taxon>Flavobacteriia</taxon>
        <taxon>Flavobacteriales</taxon>
        <taxon>Flavobacteriaceae</taxon>
        <taxon>Flavobacterium</taxon>
    </lineage>
</organism>
<dbReference type="InterPro" id="IPR014756">
    <property type="entry name" value="Ig_E-set"/>
</dbReference>
<dbReference type="CDD" id="cd11308">
    <property type="entry name" value="Peptidase_M14NE-CP-C_like"/>
    <property type="match status" value="1"/>
</dbReference>
<dbReference type="PROSITE" id="PS52035">
    <property type="entry name" value="PEPTIDASE_M14"/>
    <property type="match status" value="1"/>
</dbReference>
<evidence type="ECO:0000256" key="2">
    <source>
        <dbReference type="PROSITE-ProRule" id="PRU01379"/>
    </source>
</evidence>
<feature type="chain" id="PRO_5045656920" description="Peptidase M14 domain-containing protein" evidence="3">
    <location>
        <begin position="22"/>
        <end position="1339"/>
    </location>
</feature>
<comment type="similarity">
    <text evidence="2">Belongs to the peptidase M14 family.</text>
</comment>
<feature type="signal peptide" evidence="3">
    <location>
        <begin position="1"/>
        <end position="21"/>
    </location>
</feature>
<evidence type="ECO:0000256" key="3">
    <source>
        <dbReference type="SAM" id="SignalP"/>
    </source>
</evidence>
<dbReference type="Gene3D" id="2.60.40.1120">
    <property type="entry name" value="Carboxypeptidase-like, regulatory domain"/>
    <property type="match status" value="1"/>
</dbReference>
<proteinExistence type="inferred from homology"/>
<dbReference type="InterPro" id="IPR013783">
    <property type="entry name" value="Ig-like_fold"/>
</dbReference>
<dbReference type="PANTHER" id="PTHR11532">
    <property type="entry name" value="PROTEASE M14 CARBOXYPEPTIDASE"/>
    <property type="match status" value="1"/>
</dbReference>
<sequence length="1339" mass="148155">MNRTIPLLVLLCVFAMSTTFAQVKNQTPRERANYYLQEKGEVVFQFKATSQNQFKELARFLSISHKVVDPVLLRVEAYANKDQFEKFLTYGLPFEVNDADNVFEADEYTTFATAAWDDTWNAYPRYSQYVAKMQYWASAYPNLCKLEEIGTTIRGRKLLVLKISDNAQTHETEPEFLYTSSMHGDEITGYPTMLRFIDYLLTRYSTDPEVANIVNNTQIYICPLANPDGSYRAATNDIYNSSGNTATRGNANNIDLNRNYPDAIDGLHPDNQAYQPETAAFMNFEKNHNFVLAANYHGGVEVINFPWDTSTTPGTSNFSIHPHDNYFKFISTEYAHNCQEADNNQNYMDDVINSGQYPGTTNGAAWYSVYGGRQDWNNFFNHNKEITIEISAQKTPSAANLPFYWDRNRKALLDFVKQANYGLQGKVTDASGNPVSAKVYVASQDKMGSWVKTGILGDYYKVQIAGNYNVIFEAPGYISQTRNVTISNNFATVLNVQMVATTAIPLADDVTICENQSANLSATGSNLQWFDSINSTTVLGSGNNFTSPNLTASRSYFVESQTLLTAINPTGFTTTNVTAANSANRYSIFNATVPVKLKSVEINLSNAGDVLIELQNSTGEMLESKVVSVPSSGRQEVILDFFVPAQNNLRLVLRESTRTVVTATSGYSYPLSNEAVSITGNSGSGNSMQFFNWKFDAIKSPRQEVIVNVQSNPVVETISPSTQPAGSESFILTVNGSNFVNGQSIIRWNNVEKTTTFVSSTQLTANVSAADLAVQGNASVTVFNTCNNVQTTAATFIITAPTTTTWNGTSWTYGEPTASLNAVINGEYNTYVNGGFTALSLTITAEGTLNIEPNTAIVVINSVVNEANENSFQVESNGNLIQTNNSLNVGSILVKRDSSPMYRYDYTLWSSPVSGQNLRSFSPETLLDRFYSYNSSTGTNGAYETIFPANAPATYNFLPAKGYLIRSPDHYLGYQNTSTPGQVYTGSFIGIPQNGTISYNLSAENNGYNLVGNPYPSAISISSFFAANQNAIDGTIWFWRKRNGVPGTGYATTTGLGVTSVQPESAAMDPNNAINTAQGFFVKVKQNAMQNNLLFHNNMRQNANTSFFRNADEQTVEKHRIWLDLKLNNEIIGQTLIGYMQGATEGLDYGIDGKYFDDSPLSLSTMVNNTELAIQGRNLPFNTEDEVPLYFKTNVAGSFSISLSQFDGIFSEEQPVYLTDNNNLQTVNLKSGEYEFTTASGIFPNRFKIVYRNSLNIDTPKVDVNQIIISQQSSKVSIFAGKITIDNIKVYDLSGRLLLEKRNCDSSHFEISIDQIPNQVLIIQLTTNEQLIINKKIIR</sequence>
<dbReference type="RefSeq" id="WP_166536289.1">
    <property type="nucleotide sequence ID" value="NZ_JAABLM010000004.1"/>
</dbReference>
<dbReference type="Gene3D" id="2.60.40.10">
    <property type="entry name" value="Immunoglobulins"/>
    <property type="match status" value="1"/>
</dbReference>
<dbReference type="EMBL" id="JAABLM010000004">
    <property type="protein sequence ID" value="NBL64462.1"/>
    <property type="molecule type" value="Genomic_DNA"/>
</dbReference>
<keyword evidence="3" id="KW-0732">Signal</keyword>
<gene>
    <name evidence="5" type="ORF">GV828_04515</name>
</gene>
<protein>
    <recommendedName>
        <fullName evidence="4">Peptidase M14 domain-containing protein</fullName>
    </recommendedName>
</protein>
<evidence type="ECO:0000313" key="5">
    <source>
        <dbReference type="EMBL" id="NBL64462.1"/>
    </source>
</evidence>
<dbReference type="InterPro" id="IPR008969">
    <property type="entry name" value="CarboxyPept-like_regulatory"/>
</dbReference>
<dbReference type="PRINTS" id="PR00765">
    <property type="entry name" value="CRBOXYPTASEA"/>
</dbReference>
<dbReference type="InterPro" id="IPR050753">
    <property type="entry name" value="Peptidase_M14_domain"/>
</dbReference>
<feature type="active site" description="Proton donor/acceptor" evidence="2">
    <location>
        <position position="389"/>
    </location>
</feature>
<dbReference type="Pfam" id="PF19081">
    <property type="entry name" value="Ig_7"/>
    <property type="match status" value="1"/>
</dbReference>
<dbReference type="InterPro" id="IPR000834">
    <property type="entry name" value="Peptidase_M14"/>
</dbReference>
<dbReference type="Gene3D" id="3.40.630.10">
    <property type="entry name" value="Zn peptidases"/>
    <property type="match status" value="1"/>
</dbReference>